<feature type="transmembrane region" description="Helical" evidence="1">
    <location>
        <begin position="273"/>
        <end position="295"/>
    </location>
</feature>
<accession>A0A558HUR9</accession>
<dbReference type="OrthoDB" id="9806838at2"/>
<comment type="caution">
    <text evidence="2">The sequence shown here is derived from an EMBL/GenBank/DDBJ whole genome shotgun (WGS) entry which is preliminary data.</text>
</comment>
<dbReference type="Pfam" id="PF00115">
    <property type="entry name" value="COX1"/>
    <property type="match status" value="1"/>
</dbReference>
<keyword evidence="3" id="KW-1185">Reference proteome</keyword>
<proteinExistence type="predicted"/>
<feature type="transmembrane region" description="Helical" evidence="1">
    <location>
        <begin position="432"/>
        <end position="454"/>
    </location>
</feature>
<name>A0A558HUR9_9GAMM</name>
<dbReference type="UniPathway" id="UPA00705"/>
<feature type="transmembrane region" description="Helical" evidence="1">
    <location>
        <begin position="162"/>
        <end position="195"/>
    </location>
</feature>
<reference evidence="2 3" key="1">
    <citation type="submission" date="2019-07" db="EMBL/GenBank/DDBJ databases">
        <title>Diversity of Bacteria from Kongsfjorden, Arctic.</title>
        <authorList>
            <person name="Yu Y."/>
        </authorList>
    </citation>
    <scope>NUCLEOTIDE SEQUENCE [LARGE SCALE GENOMIC DNA]</scope>
    <source>
        <strain evidence="2 3">SM1923</strain>
    </source>
</reference>
<keyword evidence="1" id="KW-0472">Membrane</keyword>
<organism evidence="2 3">
    <name type="scientific">Cobetia crustatorum</name>
    <dbReference type="NCBI Taxonomy" id="553385"/>
    <lineage>
        <taxon>Bacteria</taxon>
        <taxon>Pseudomonadati</taxon>
        <taxon>Pseudomonadota</taxon>
        <taxon>Gammaproteobacteria</taxon>
        <taxon>Oceanospirillales</taxon>
        <taxon>Halomonadaceae</taxon>
        <taxon>Cobetia</taxon>
    </lineage>
</organism>
<feature type="transmembrane region" description="Helical" evidence="1">
    <location>
        <begin position="379"/>
        <end position="399"/>
    </location>
</feature>
<dbReference type="InterPro" id="IPR000883">
    <property type="entry name" value="Cyt_C_Oxase_1"/>
</dbReference>
<dbReference type="GO" id="GO:0004129">
    <property type="term" value="F:cytochrome-c oxidase activity"/>
    <property type="evidence" value="ECO:0007669"/>
    <property type="project" value="InterPro"/>
</dbReference>
<gene>
    <name evidence="2" type="ORF">FQP86_04145</name>
</gene>
<feature type="transmembrane region" description="Helical" evidence="1">
    <location>
        <begin position="307"/>
        <end position="327"/>
    </location>
</feature>
<dbReference type="EMBL" id="VNFH01000002">
    <property type="protein sequence ID" value="TVU72855.1"/>
    <property type="molecule type" value="Genomic_DNA"/>
</dbReference>
<feature type="transmembrane region" description="Helical" evidence="1">
    <location>
        <begin position="62"/>
        <end position="83"/>
    </location>
</feature>
<dbReference type="InterPro" id="IPR036927">
    <property type="entry name" value="Cyt_c_oxase-like_su1_sf"/>
</dbReference>
<dbReference type="RefSeq" id="WP_144726693.1">
    <property type="nucleotide sequence ID" value="NZ_CAWOWR010000076.1"/>
</dbReference>
<feature type="transmembrane region" description="Helical" evidence="1">
    <location>
        <begin position="347"/>
        <end position="367"/>
    </location>
</feature>
<dbReference type="Gene3D" id="1.20.210.10">
    <property type="entry name" value="Cytochrome c oxidase-like, subunit I domain"/>
    <property type="match status" value="1"/>
</dbReference>
<dbReference type="GO" id="GO:0006119">
    <property type="term" value="P:oxidative phosphorylation"/>
    <property type="evidence" value="ECO:0007669"/>
    <property type="project" value="UniProtKB-UniPathway"/>
</dbReference>
<dbReference type="AlphaFoldDB" id="A0A558HUR9"/>
<protein>
    <submittedName>
        <fullName evidence="2">Uncharacterized protein</fullName>
    </submittedName>
</protein>
<dbReference type="STRING" id="553385.GCA_000591415_03039"/>
<feature type="transmembrane region" description="Helical" evidence="1">
    <location>
        <begin position="18"/>
        <end position="42"/>
    </location>
</feature>
<feature type="transmembrane region" description="Helical" evidence="1">
    <location>
        <begin position="95"/>
        <end position="117"/>
    </location>
</feature>
<keyword evidence="1" id="KW-0812">Transmembrane</keyword>
<evidence type="ECO:0000256" key="1">
    <source>
        <dbReference type="SAM" id="Phobius"/>
    </source>
</evidence>
<dbReference type="GO" id="GO:0020037">
    <property type="term" value="F:heme binding"/>
    <property type="evidence" value="ECO:0007669"/>
    <property type="project" value="InterPro"/>
</dbReference>
<sequence>MSTAPDASLSHHKVIRQLALMAMLWGGLSLCLAAWLCAVRLWPTLDLQLAWLSYGRLAPLQTHALLYGLGGSALIASIFHVAQHTAQHPLCSPQLVRFALLGWQGVIVLGSLALMAGFSSGHLMAEYPWPVDVLMTLVWLAVSWIFFTTLEQRSIRRLPVACWFIIGCLVMVLLKHVLASLTHPISLVLAIPLYTGSLDALLQRWQAGPLPGGMFALGFIGMLYHALPRQTQRPLYSHRLAIVSFWSLVLLLTWGGAPLLFASPLPQWSQTLGMAMGIVLLAPGLALSINGLLTLNGDWQSMRRDPLRCFMAAALVFYGLAVLEQTLLSIAPLNALTFSAAGSLSPANALGAMAMISVAMLYFLLPYPRLPHRFSTRLIALHASLAIVGTLLCVGASWATTLQQAEMWHALAADGSPQYALDEILATARTPMLVTLAGLSCWVMGMLLMAANVAQALANSSTVRELSRGGHPA</sequence>
<feature type="transmembrane region" description="Helical" evidence="1">
    <location>
        <begin position="129"/>
        <end position="150"/>
    </location>
</feature>
<dbReference type="Proteomes" id="UP000319941">
    <property type="component" value="Unassembled WGS sequence"/>
</dbReference>
<evidence type="ECO:0000313" key="3">
    <source>
        <dbReference type="Proteomes" id="UP000319941"/>
    </source>
</evidence>
<keyword evidence="1" id="KW-1133">Transmembrane helix</keyword>
<feature type="transmembrane region" description="Helical" evidence="1">
    <location>
        <begin position="239"/>
        <end position="261"/>
    </location>
</feature>
<dbReference type="GO" id="GO:0016020">
    <property type="term" value="C:membrane"/>
    <property type="evidence" value="ECO:0007669"/>
    <property type="project" value="InterPro"/>
</dbReference>
<feature type="transmembrane region" description="Helical" evidence="1">
    <location>
        <begin position="207"/>
        <end position="227"/>
    </location>
</feature>
<evidence type="ECO:0000313" key="2">
    <source>
        <dbReference type="EMBL" id="TVU72855.1"/>
    </source>
</evidence>
<dbReference type="SUPFAM" id="SSF81442">
    <property type="entry name" value="Cytochrome c oxidase subunit I-like"/>
    <property type="match status" value="1"/>
</dbReference>